<dbReference type="GO" id="GO:0000278">
    <property type="term" value="P:mitotic cell cycle"/>
    <property type="evidence" value="ECO:0007669"/>
    <property type="project" value="InterPro"/>
</dbReference>
<evidence type="ECO:0000256" key="3">
    <source>
        <dbReference type="ARBA" id="ARBA00022490"/>
    </source>
</evidence>
<dbReference type="EnsemblPlants" id="Kaladp0011s1207.1.v1.1">
    <property type="protein sequence ID" value="Kaladp0011s1207.1.v1.1.CDS.1"/>
    <property type="gene ID" value="Kaladp0011s1207.v1.1"/>
</dbReference>
<keyword evidence="8" id="KW-1185">Reference proteome</keyword>
<evidence type="ECO:0000256" key="2">
    <source>
        <dbReference type="ARBA" id="ARBA00004496"/>
    </source>
</evidence>
<dbReference type="InterPro" id="IPR038214">
    <property type="entry name" value="WPP_sf"/>
</dbReference>
<feature type="domain" description="WPP" evidence="6">
    <location>
        <begin position="42"/>
        <end position="133"/>
    </location>
</feature>
<evidence type="ECO:0000313" key="7">
    <source>
        <dbReference type="EnsemblPlants" id="Kaladp0011s1207.1.v1.1.CDS.1"/>
    </source>
</evidence>
<accession>A0A7N0SXG7</accession>
<evidence type="ECO:0000259" key="6">
    <source>
        <dbReference type="Pfam" id="PF13943"/>
    </source>
</evidence>
<proteinExistence type="predicted"/>
<feature type="region of interest" description="Disordered" evidence="5">
    <location>
        <begin position="1"/>
        <end position="20"/>
    </location>
</feature>
<dbReference type="InterPro" id="IPR044692">
    <property type="entry name" value="WPP1/2/3"/>
</dbReference>
<dbReference type="Proteomes" id="UP000594263">
    <property type="component" value="Unplaced"/>
</dbReference>
<evidence type="ECO:0000313" key="8">
    <source>
        <dbReference type="Proteomes" id="UP000594263"/>
    </source>
</evidence>
<feature type="region of interest" description="Disordered" evidence="5">
    <location>
        <begin position="145"/>
        <end position="164"/>
    </location>
</feature>
<keyword evidence="3" id="KW-0963">Cytoplasm</keyword>
<dbReference type="Gene3D" id="1.10.246.200">
    <property type="entry name" value="WPP domain"/>
    <property type="match status" value="1"/>
</dbReference>
<dbReference type="AlphaFoldDB" id="A0A7N0SXG7"/>
<sequence>MAEAEEAVAAAKTGEVESGLPEKLEKLELDAAAAKVEKPAISFSIWPPSERTRKAIVNRLIENLTTQSPMSKRYGTLPAEEAAVMARQVEEESFTVAGGDKAVDDDGIEVLQVYSKEISKRMLEVLKARASSGADLDKGGLQIEEVASTAAPTEEASSVDNESN</sequence>
<dbReference type="PANTHER" id="PTHR34362:SF1">
    <property type="entry name" value="WPP DOMAIN-CONTAINING PROTEIN 1-RELATED"/>
    <property type="match status" value="1"/>
</dbReference>
<keyword evidence="4" id="KW-0539">Nucleus</keyword>
<dbReference type="GO" id="GO:0005634">
    <property type="term" value="C:nucleus"/>
    <property type="evidence" value="ECO:0007669"/>
    <property type="project" value="UniProtKB-SubCell"/>
</dbReference>
<protein>
    <recommendedName>
        <fullName evidence="6">WPP domain-containing protein</fullName>
    </recommendedName>
</protein>
<dbReference type="GO" id="GO:0005737">
    <property type="term" value="C:cytoplasm"/>
    <property type="evidence" value="ECO:0007669"/>
    <property type="project" value="UniProtKB-SubCell"/>
</dbReference>
<evidence type="ECO:0000256" key="5">
    <source>
        <dbReference type="SAM" id="MobiDB-lite"/>
    </source>
</evidence>
<name>A0A7N0SXG7_KALFE</name>
<evidence type="ECO:0000256" key="1">
    <source>
        <dbReference type="ARBA" id="ARBA00004123"/>
    </source>
</evidence>
<comment type="subcellular location">
    <subcellularLocation>
        <location evidence="2">Cytoplasm</location>
    </subcellularLocation>
    <subcellularLocation>
        <location evidence="1">Nucleus</location>
    </subcellularLocation>
</comment>
<dbReference type="GO" id="GO:0048527">
    <property type="term" value="P:lateral root development"/>
    <property type="evidence" value="ECO:0007669"/>
    <property type="project" value="InterPro"/>
</dbReference>
<organism evidence="7 8">
    <name type="scientific">Kalanchoe fedtschenkoi</name>
    <name type="common">Lavender scallops</name>
    <name type="synonym">South American air plant</name>
    <dbReference type="NCBI Taxonomy" id="63787"/>
    <lineage>
        <taxon>Eukaryota</taxon>
        <taxon>Viridiplantae</taxon>
        <taxon>Streptophyta</taxon>
        <taxon>Embryophyta</taxon>
        <taxon>Tracheophyta</taxon>
        <taxon>Spermatophyta</taxon>
        <taxon>Magnoliopsida</taxon>
        <taxon>eudicotyledons</taxon>
        <taxon>Gunneridae</taxon>
        <taxon>Pentapetalae</taxon>
        <taxon>Saxifragales</taxon>
        <taxon>Crassulaceae</taxon>
        <taxon>Kalanchoe</taxon>
    </lineage>
</organism>
<dbReference type="Pfam" id="PF13943">
    <property type="entry name" value="WPP"/>
    <property type="match status" value="1"/>
</dbReference>
<dbReference type="Gramene" id="Kaladp0011s1207.1.v1.1">
    <property type="protein sequence ID" value="Kaladp0011s1207.1.v1.1.CDS.1"/>
    <property type="gene ID" value="Kaladp0011s1207.v1.1"/>
</dbReference>
<dbReference type="InterPro" id="IPR025265">
    <property type="entry name" value="WPP_dom"/>
</dbReference>
<dbReference type="OMA" id="FAVWPPT"/>
<evidence type="ECO:0000256" key="4">
    <source>
        <dbReference type="ARBA" id="ARBA00023242"/>
    </source>
</evidence>
<reference evidence="7" key="1">
    <citation type="submission" date="2021-01" db="UniProtKB">
        <authorList>
            <consortium name="EnsemblPlants"/>
        </authorList>
    </citation>
    <scope>IDENTIFICATION</scope>
</reference>
<dbReference type="PANTHER" id="PTHR34362">
    <property type="entry name" value="WPP DOMAIN-CONTAINING PROTEIN 1-RELATED"/>
    <property type="match status" value="1"/>
</dbReference>